<dbReference type="AlphaFoldDB" id="N6TP98"/>
<feature type="non-terminal residue" evidence="1">
    <location>
        <position position="1"/>
    </location>
</feature>
<dbReference type="Pfam" id="PF02450">
    <property type="entry name" value="LCAT"/>
    <property type="match status" value="1"/>
</dbReference>
<dbReference type="HOGENOM" id="CLU_037070_2_1_1"/>
<dbReference type="OrthoDB" id="190846at2759"/>
<dbReference type="OMA" id="QMTPPGV"/>
<dbReference type="InterPro" id="IPR003386">
    <property type="entry name" value="LACT/PDAT_acylTrfase"/>
</dbReference>
<accession>N6TP98</accession>
<gene>
    <name evidence="1" type="ORF">YQE_12256</name>
</gene>
<dbReference type="InterPro" id="IPR029058">
    <property type="entry name" value="AB_hydrolase_fold"/>
</dbReference>
<reference evidence="1" key="1">
    <citation type="journal article" date="2013" name="Genome Biol.">
        <title>Draft genome of the mountain pine beetle, Dendroctonus ponderosae Hopkins, a major forest pest.</title>
        <authorList>
            <person name="Keeling C.I."/>
            <person name="Yuen M.M."/>
            <person name="Liao N.Y."/>
            <person name="Docking T.R."/>
            <person name="Chan S.K."/>
            <person name="Taylor G.A."/>
            <person name="Palmquist D.L."/>
            <person name="Jackman S.D."/>
            <person name="Nguyen A."/>
            <person name="Li M."/>
            <person name="Henderson H."/>
            <person name="Janes J.K."/>
            <person name="Zhao Y."/>
            <person name="Pandoh P."/>
            <person name="Moore R."/>
            <person name="Sperling F.A."/>
            <person name="Huber D.P."/>
            <person name="Birol I."/>
            <person name="Jones S.J."/>
            <person name="Bohlmann J."/>
        </authorList>
    </citation>
    <scope>NUCLEOTIDE SEQUENCE</scope>
</reference>
<dbReference type="SUPFAM" id="SSF53474">
    <property type="entry name" value="alpha/beta-Hydrolases"/>
    <property type="match status" value="1"/>
</dbReference>
<organism evidence="1">
    <name type="scientific">Dendroctonus ponderosae</name>
    <name type="common">Mountain pine beetle</name>
    <dbReference type="NCBI Taxonomy" id="77166"/>
    <lineage>
        <taxon>Eukaryota</taxon>
        <taxon>Metazoa</taxon>
        <taxon>Ecdysozoa</taxon>
        <taxon>Arthropoda</taxon>
        <taxon>Hexapoda</taxon>
        <taxon>Insecta</taxon>
        <taxon>Pterygota</taxon>
        <taxon>Neoptera</taxon>
        <taxon>Endopterygota</taxon>
        <taxon>Coleoptera</taxon>
        <taxon>Polyphaga</taxon>
        <taxon>Cucujiformia</taxon>
        <taxon>Curculionidae</taxon>
        <taxon>Scolytinae</taxon>
        <taxon>Dendroctonus</taxon>
    </lineage>
</organism>
<proteinExistence type="predicted"/>
<dbReference type="Gene3D" id="3.40.50.1820">
    <property type="entry name" value="alpha/beta hydrolase"/>
    <property type="match status" value="2"/>
</dbReference>
<dbReference type="GO" id="GO:0008374">
    <property type="term" value="F:O-acyltransferase activity"/>
    <property type="evidence" value="ECO:0007669"/>
    <property type="project" value="InterPro"/>
</dbReference>
<dbReference type="PANTHER" id="PTHR11440">
    <property type="entry name" value="LECITHIN-CHOLESTEROL ACYLTRANSFERASE-RELATED"/>
    <property type="match status" value="1"/>
</dbReference>
<name>N6TP98_DENPD</name>
<sequence>MRIETDLEDSDGRVVSNSAGNPASYWLKSDSTHSDEVAAAVNGKLHPVVFIPGDGGNQLEAKLNKSDVVHYICQKTTTDYFNIWLNMELLVPLVIDCWIDNIKLTYDNVTRTTRNPPGVDIRVPGFGTSETVEWIDPSHAVTGSYFKDIANTLVSMGYTRNVSIRGAPYDFRRGPNENQDYFVQLKKLIEDTYEANNQTSVMLIVHSMGGPMSLFFLNQQAQSWKDKYIKRLVALSGAWGGSVKAIKVYAMGDDLGSYVLRPSVMRPQQISQPSTAWLLPSPLFWKPDEVLVVTDKKNYSLANLQQFFQGISFPDGWEMRKDIEPYQQHFKPPGVEVHCLLQYKPGTWLDGTPSLIYGDGDGTVNIRSLEGCKHWQPLQKPKVFCQPFPNTDHMGILRSNQSQEYIAGLIRADEPAFKYARNEQDQKLWLGKFAHRRKESENRADEKLRHSV</sequence>
<dbReference type="EMBL" id="KB741279">
    <property type="protein sequence ID" value="ENN71045.1"/>
    <property type="molecule type" value="Genomic_DNA"/>
</dbReference>
<dbReference type="GO" id="GO:0006629">
    <property type="term" value="P:lipid metabolic process"/>
    <property type="evidence" value="ECO:0007669"/>
    <property type="project" value="InterPro"/>
</dbReference>
<evidence type="ECO:0000313" key="1">
    <source>
        <dbReference type="EMBL" id="ENN71045.1"/>
    </source>
</evidence>
<protein>
    <submittedName>
        <fullName evidence="1">Uncharacterized protein</fullName>
    </submittedName>
</protein>